<evidence type="ECO:0000313" key="2">
    <source>
        <dbReference type="EMBL" id="RNG37359.1"/>
    </source>
</evidence>
<proteinExistence type="predicted"/>
<reference evidence="2 3" key="1">
    <citation type="submission" date="2018-11" db="EMBL/GenBank/DDBJ databases">
        <title>The Potential of Streptomyces as Biocontrol Agents against the Tomato grey mould, Botrytis cinerea (Gray mold) Frontiers in Microbiology.</title>
        <authorList>
            <person name="Li D."/>
        </authorList>
    </citation>
    <scope>NUCLEOTIDE SEQUENCE [LARGE SCALE GENOMIC DNA]</scope>
    <source>
        <strain evidence="2 3">NEAU-LD23</strain>
    </source>
</reference>
<dbReference type="InterPro" id="IPR011990">
    <property type="entry name" value="TPR-like_helical_dom_sf"/>
</dbReference>
<gene>
    <name evidence="2" type="ORF">EEJ42_02230</name>
</gene>
<evidence type="ECO:0000256" key="1">
    <source>
        <dbReference type="SAM" id="MobiDB-lite"/>
    </source>
</evidence>
<name>A0A3M8X7B5_9ACTN</name>
<dbReference type="AlphaFoldDB" id="A0A3M8X7B5"/>
<dbReference type="Gene3D" id="1.25.40.10">
    <property type="entry name" value="Tetratricopeptide repeat domain"/>
    <property type="match status" value="1"/>
</dbReference>
<sequence>MISVAKTIERRYRQLAPGQAEAYRVLALLPGAYISPVGLAVALRVSPDTAVDRLASLEAVELVQRVGDRWRLPDPYRAHALTRSHELAHDPITVLTRYLEHRFIVSCSAATQLSPQHRTLPVTLTDPHAISLPAPVTGPTSALVWLAREQDTLIHDIPAAAEAGLHALTAGLTQAIYPAIELLPPKAAVAIHRTGLASAQLCGEAIAEREIHISLAAALRRHGNLDEAIAHADRALHNAKRAGDLAGRARAAQELGASQLELRAIRPTGPDSDSAETLLSSALAWHKQNDDSNGTSACHLWLGIAAFRDGLLHRALGHFELALWHTRHPLAVARAQVWLGRGRLKLGEHTVAYRHLQQAASTYEIAGLHDTQASILKLRETALGACPKCPERSAPLARPPLKRTSLAPPHRRPPDAYTSLPASYHRISPHAPRRPPSPEEP</sequence>
<evidence type="ECO:0000313" key="3">
    <source>
        <dbReference type="Proteomes" id="UP000275401"/>
    </source>
</evidence>
<dbReference type="EMBL" id="RIBZ01000032">
    <property type="protein sequence ID" value="RNG37359.1"/>
    <property type="molecule type" value="Genomic_DNA"/>
</dbReference>
<keyword evidence="3" id="KW-1185">Reference proteome</keyword>
<organism evidence="2 3">
    <name type="scientific">Streptomyces botrytidirepellens</name>
    <dbReference type="NCBI Taxonomy" id="2486417"/>
    <lineage>
        <taxon>Bacteria</taxon>
        <taxon>Bacillati</taxon>
        <taxon>Actinomycetota</taxon>
        <taxon>Actinomycetes</taxon>
        <taxon>Kitasatosporales</taxon>
        <taxon>Streptomycetaceae</taxon>
        <taxon>Streptomyces</taxon>
    </lineage>
</organism>
<dbReference type="SUPFAM" id="SSF48452">
    <property type="entry name" value="TPR-like"/>
    <property type="match status" value="1"/>
</dbReference>
<accession>A0A3M8X7B5</accession>
<feature type="region of interest" description="Disordered" evidence="1">
    <location>
        <begin position="389"/>
        <end position="441"/>
    </location>
</feature>
<protein>
    <submittedName>
        <fullName evidence="2">Uncharacterized protein</fullName>
    </submittedName>
</protein>
<dbReference type="Proteomes" id="UP000275401">
    <property type="component" value="Unassembled WGS sequence"/>
</dbReference>
<comment type="caution">
    <text evidence="2">The sequence shown here is derived from an EMBL/GenBank/DDBJ whole genome shotgun (WGS) entry which is preliminary data.</text>
</comment>